<dbReference type="SMART" id="SM00388">
    <property type="entry name" value="HisKA"/>
    <property type="match status" value="1"/>
</dbReference>
<dbReference type="InterPro" id="IPR003594">
    <property type="entry name" value="HATPase_dom"/>
</dbReference>
<evidence type="ECO:0000256" key="3">
    <source>
        <dbReference type="ARBA" id="ARBA00022553"/>
    </source>
</evidence>
<dbReference type="InterPro" id="IPR005467">
    <property type="entry name" value="His_kinase_dom"/>
</dbReference>
<evidence type="ECO:0000259" key="9">
    <source>
        <dbReference type="PROSITE" id="PS50110"/>
    </source>
</evidence>
<dbReference type="InterPro" id="IPR036097">
    <property type="entry name" value="HisK_dim/P_sf"/>
</dbReference>
<evidence type="ECO:0000259" key="10">
    <source>
        <dbReference type="PROSITE" id="PS50112"/>
    </source>
</evidence>
<dbReference type="STRING" id="355548.SAMN04487945_0528"/>
<dbReference type="InterPro" id="IPR000700">
    <property type="entry name" value="PAS-assoc_C"/>
</dbReference>
<dbReference type="GO" id="GO:0000155">
    <property type="term" value="F:phosphorelay sensor kinase activity"/>
    <property type="evidence" value="ECO:0007669"/>
    <property type="project" value="InterPro"/>
</dbReference>
<evidence type="ECO:0000313" key="13">
    <source>
        <dbReference type="Proteomes" id="UP000198518"/>
    </source>
</evidence>
<dbReference type="CDD" id="cd00082">
    <property type="entry name" value="HisKA"/>
    <property type="match status" value="1"/>
</dbReference>
<feature type="domain" description="Response regulatory" evidence="9">
    <location>
        <begin position="15"/>
        <end position="129"/>
    </location>
</feature>
<dbReference type="InterPro" id="IPR004358">
    <property type="entry name" value="Sig_transdc_His_kin-like_C"/>
</dbReference>
<dbReference type="InterPro" id="IPR003661">
    <property type="entry name" value="HisK_dim/P_dom"/>
</dbReference>
<dbReference type="InterPro" id="IPR052162">
    <property type="entry name" value="Sensor_kinase/Photoreceptor"/>
</dbReference>
<sequence length="758" mass="84058">MSPGSPPRDVEDSVRVLHVDDDAAFLDLAATYLERHDLAVLTATDTDEALAVLADYHVDCVVSDYDMPGMDGLEFLETVRENYPGLPFVLFTGKGSEAIASEAISAGVTDYLQKDTGTDQYTVLANRVRNAVEHDRSKRALGERDRRLRTLFQNLPGMAYRCLNDPDWPMEFVAGEVESMFGYSADALESGDVVWGEEVIHPEDREFAWQTVQDALEDERPFELTYRIETPDGDVRHAWERGRGVGEADDGVVAIEGFITDITERVRRERELERRNARQSALFEQSPDMINIHDADGAFVEANRRFCEELGYDEDEVLDLCVWDVDTAVGPSDVEAMREETDYGDLRRIETTYRRADGSTFPVEAHLTRLDTEGDEEFLVFSRNVSNRVARDRELQQLRESYETVFEHAQDALFLVNVEDDSENPTFVFDTTSPAHESLTGVPTDELAGRTPREAFNDTVADELESSYQDILDTRETVFKEVELPFPAGERVVSVKISPVVVDGDITQLVGIARDTTDRRERERELQRQNDRLEKFASIVSHDLRNPLSVAEGHLEMALETGDTSHLDSVAAAHDRMRTLIEDILTLTREGETVTDFEAVDLAAVAADCWALVDAPAATVDVQDSASVLADRSRLQQVFENLFRNAIEHGSTSPDSQARQGAVEDGGNDVTVTVGRLANGFFVADDGPGVPAEDREAVFESGYTTSEHGTGFGLTIVAEIVDAHGWDISLTESENGGARFEIRGVDFAENSGQDGGAA</sequence>
<proteinExistence type="predicted"/>
<evidence type="ECO:0000313" key="12">
    <source>
        <dbReference type="EMBL" id="SEV94734.1"/>
    </source>
</evidence>
<keyword evidence="13" id="KW-1185">Reference proteome</keyword>
<dbReference type="PANTHER" id="PTHR43304">
    <property type="entry name" value="PHYTOCHROME-LIKE PROTEIN CPH1"/>
    <property type="match status" value="1"/>
</dbReference>
<dbReference type="RefSeq" id="WP_089667790.1">
    <property type="nucleotide sequence ID" value="NZ_FOJA01000001.1"/>
</dbReference>
<dbReference type="InterPro" id="IPR001789">
    <property type="entry name" value="Sig_transdc_resp-reg_receiver"/>
</dbReference>
<dbReference type="Pfam" id="PF00072">
    <property type="entry name" value="Response_reg"/>
    <property type="match status" value="1"/>
</dbReference>
<dbReference type="PANTHER" id="PTHR43304:SF1">
    <property type="entry name" value="PAC DOMAIN-CONTAINING PROTEIN"/>
    <property type="match status" value="1"/>
</dbReference>
<evidence type="ECO:0000256" key="7">
    <source>
        <dbReference type="SAM" id="MobiDB-lite"/>
    </source>
</evidence>
<feature type="region of interest" description="Disordered" evidence="7">
    <location>
        <begin position="429"/>
        <end position="449"/>
    </location>
</feature>
<feature type="domain" description="PAS" evidence="10">
    <location>
        <begin position="144"/>
        <end position="219"/>
    </location>
</feature>
<dbReference type="NCBIfam" id="TIGR00229">
    <property type="entry name" value="sensory_box"/>
    <property type="match status" value="3"/>
</dbReference>
<dbReference type="InterPro" id="IPR013656">
    <property type="entry name" value="PAS_4"/>
</dbReference>
<dbReference type="CDD" id="cd00156">
    <property type="entry name" value="REC"/>
    <property type="match status" value="1"/>
</dbReference>
<evidence type="ECO:0000256" key="6">
    <source>
        <dbReference type="PROSITE-ProRule" id="PRU00169"/>
    </source>
</evidence>
<dbReference type="Pfam" id="PF08447">
    <property type="entry name" value="PAS_3"/>
    <property type="match status" value="1"/>
</dbReference>
<dbReference type="SUPFAM" id="SSF47384">
    <property type="entry name" value="Homodimeric domain of signal transducing histidine kinase"/>
    <property type="match status" value="1"/>
</dbReference>
<evidence type="ECO:0000256" key="2">
    <source>
        <dbReference type="ARBA" id="ARBA00012438"/>
    </source>
</evidence>
<dbReference type="CDD" id="cd00130">
    <property type="entry name" value="PAS"/>
    <property type="match status" value="2"/>
</dbReference>
<feature type="domain" description="PAS" evidence="10">
    <location>
        <begin position="275"/>
        <end position="356"/>
    </location>
</feature>
<feature type="modified residue" description="4-aspartylphosphate" evidence="6">
    <location>
        <position position="64"/>
    </location>
</feature>
<dbReference type="PROSITE" id="PS50110">
    <property type="entry name" value="RESPONSE_REGULATORY"/>
    <property type="match status" value="1"/>
</dbReference>
<evidence type="ECO:0000259" key="11">
    <source>
        <dbReference type="PROSITE" id="PS50113"/>
    </source>
</evidence>
<dbReference type="SUPFAM" id="SSF55874">
    <property type="entry name" value="ATPase domain of HSP90 chaperone/DNA topoisomerase II/histidine kinase"/>
    <property type="match status" value="1"/>
</dbReference>
<dbReference type="InterPro" id="IPR035965">
    <property type="entry name" value="PAS-like_dom_sf"/>
</dbReference>
<name>A0A1I0N127_9EURY</name>
<dbReference type="SMART" id="SM00086">
    <property type="entry name" value="PAC"/>
    <property type="match status" value="3"/>
</dbReference>
<evidence type="ECO:0000256" key="1">
    <source>
        <dbReference type="ARBA" id="ARBA00000085"/>
    </source>
</evidence>
<feature type="domain" description="PAS" evidence="10">
    <location>
        <begin position="398"/>
        <end position="475"/>
    </location>
</feature>
<keyword evidence="4" id="KW-0808">Transferase</keyword>
<dbReference type="PROSITE" id="PS50112">
    <property type="entry name" value="PAS"/>
    <property type="match status" value="3"/>
</dbReference>
<feature type="domain" description="PAC" evidence="11">
    <location>
        <begin position="222"/>
        <end position="274"/>
    </location>
</feature>
<keyword evidence="3 6" id="KW-0597">Phosphoprotein</keyword>
<evidence type="ECO:0000256" key="5">
    <source>
        <dbReference type="ARBA" id="ARBA00022777"/>
    </source>
</evidence>
<gene>
    <name evidence="12" type="ORF">SAMN04487945_0528</name>
</gene>
<dbReference type="Pfam" id="PF13426">
    <property type="entry name" value="PAS_9"/>
    <property type="match status" value="1"/>
</dbReference>
<dbReference type="SUPFAM" id="SSF55785">
    <property type="entry name" value="PYP-like sensor domain (PAS domain)"/>
    <property type="match status" value="3"/>
</dbReference>
<organism evidence="12 13">
    <name type="scientific">Halobacterium jilantaiense</name>
    <dbReference type="NCBI Taxonomy" id="355548"/>
    <lineage>
        <taxon>Archaea</taxon>
        <taxon>Methanobacteriati</taxon>
        <taxon>Methanobacteriota</taxon>
        <taxon>Stenosarchaea group</taxon>
        <taxon>Halobacteria</taxon>
        <taxon>Halobacteriales</taxon>
        <taxon>Halobacteriaceae</taxon>
        <taxon>Halobacterium</taxon>
    </lineage>
</organism>
<evidence type="ECO:0000256" key="4">
    <source>
        <dbReference type="ARBA" id="ARBA00022679"/>
    </source>
</evidence>
<dbReference type="SUPFAM" id="SSF52172">
    <property type="entry name" value="CheY-like"/>
    <property type="match status" value="1"/>
</dbReference>
<keyword evidence="5" id="KW-0418">Kinase</keyword>
<dbReference type="Gene3D" id="3.30.450.20">
    <property type="entry name" value="PAS domain"/>
    <property type="match status" value="3"/>
</dbReference>
<dbReference type="Pfam" id="PF02518">
    <property type="entry name" value="HATPase_c"/>
    <property type="match status" value="1"/>
</dbReference>
<dbReference type="Gene3D" id="3.30.565.10">
    <property type="entry name" value="Histidine kinase-like ATPase, C-terminal domain"/>
    <property type="match status" value="1"/>
</dbReference>
<dbReference type="InterPro" id="IPR001610">
    <property type="entry name" value="PAC"/>
</dbReference>
<evidence type="ECO:0000259" key="8">
    <source>
        <dbReference type="PROSITE" id="PS50109"/>
    </source>
</evidence>
<dbReference type="InterPro" id="IPR013655">
    <property type="entry name" value="PAS_fold_3"/>
</dbReference>
<dbReference type="SMART" id="SM00448">
    <property type="entry name" value="REC"/>
    <property type="match status" value="1"/>
</dbReference>
<accession>A0A1I0N127</accession>
<dbReference type="PRINTS" id="PR00344">
    <property type="entry name" value="BCTRLSENSOR"/>
</dbReference>
<reference evidence="12 13" key="1">
    <citation type="submission" date="2016-10" db="EMBL/GenBank/DDBJ databases">
        <authorList>
            <person name="de Groot N.N."/>
        </authorList>
    </citation>
    <scope>NUCLEOTIDE SEQUENCE [LARGE SCALE GENOMIC DNA]</scope>
    <source>
        <strain evidence="12 13">CGMCC 1.5337</strain>
    </source>
</reference>
<dbReference type="AlphaFoldDB" id="A0A1I0N127"/>
<dbReference type="PROSITE" id="PS50109">
    <property type="entry name" value="HIS_KIN"/>
    <property type="match status" value="1"/>
</dbReference>
<dbReference type="PROSITE" id="PS50113">
    <property type="entry name" value="PAC"/>
    <property type="match status" value="1"/>
</dbReference>
<dbReference type="InterPro" id="IPR011006">
    <property type="entry name" value="CheY-like_superfamily"/>
</dbReference>
<dbReference type="Gene3D" id="3.40.50.2300">
    <property type="match status" value="1"/>
</dbReference>
<dbReference type="EC" id="2.7.13.3" evidence="2"/>
<dbReference type="Proteomes" id="UP000198518">
    <property type="component" value="Unassembled WGS sequence"/>
</dbReference>
<dbReference type="Gene3D" id="1.10.287.130">
    <property type="match status" value="1"/>
</dbReference>
<feature type="domain" description="Histidine kinase" evidence="8">
    <location>
        <begin position="539"/>
        <end position="743"/>
    </location>
</feature>
<dbReference type="SMART" id="SM00387">
    <property type="entry name" value="HATPase_c"/>
    <property type="match status" value="1"/>
</dbReference>
<dbReference type="EMBL" id="FOJA01000001">
    <property type="protein sequence ID" value="SEV94734.1"/>
    <property type="molecule type" value="Genomic_DNA"/>
</dbReference>
<dbReference type="OrthoDB" id="8127at2157"/>
<comment type="catalytic activity">
    <reaction evidence="1">
        <text>ATP + protein L-histidine = ADP + protein N-phospho-L-histidine.</text>
        <dbReference type="EC" id="2.7.13.3"/>
    </reaction>
</comment>
<dbReference type="InterPro" id="IPR036890">
    <property type="entry name" value="HATPase_C_sf"/>
</dbReference>
<protein>
    <recommendedName>
        <fullName evidence="2">histidine kinase</fullName>
        <ecNumber evidence="2">2.7.13.3</ecNumber>
    </recommendedName>
</protein>
<dbReference type="Pfam" id="PF08448">
    <property type="entry name" value="PAS_4"/>
    <property type="match status" value="1"/>
</dbReference>
<dbReference type="InterPro" id="IPR000014">
    <property type="entry name" value="PAS"/>
</dbReference>
<dbReference type="SMART" id="SM00091">
    <property type="entry name" value="PAS"/>
    <property type="match status" value="3"/>
</dbReference>
<dbReference type="Pfam" id="PF00512">
    <property type="entry name" value="HisKA"/>
    <property type="match status" value="1"/>
</dbReference>